<dbReference type="AlphaFoldDB" id="A0A9P7G1R6"/>
<feature type="compositionally biased region" description="Polar residues" evidence="1">
    <location>
        <begin position="346"/>
        <end position="367"/>
    </location>
</feature>
<accession>A0A9P7G1R6</accession>
<gene>
    <name evidence="2" type="ORF">H0H81_005681</name>
</gene>
<feature type="compositionally biased region" description="Polar residues" evidence="1">
    <location>
        <begin position="475"/>
        <end position="499"/>
    </location>
</feature>
<feature type="compositionally biased region" description="Polar residues" evidence="1">
    <location>
        <begin position="316"/>
        <end position="339"/>
    </location>
</feature>
<feature type="region of interest" description="Disordered" evidence="1">
    <location>
        <begin position="203"/>
        <end position="246"/>
    </location>
</feature>
<name>A0A9P7G1R6_9AGAR</name>
<evidence type="ECO:0000313" key="2">
    <source>
        <dbReference type="EMBL" id="KAG5639202.1"/>
    </source>
</evidence>
<dbReference type="EMBL" id="JABCKI010005728">
    <property type="protein sequence ID" value="KAG5639202.1"/>
    <property type="molecule type" value="Genomic_DNA"/>
</dbReference>
<feature type="compositionally biased region" description="Polar residues" evidence="1">
    <location>
        <begin position="101"/>
        <end position="118"/>
    </location>
</feature>
<dbReference type="Proteomes" id="UP000717328">
    <property type="component" value="Unassembled WGS sequence"/>
</dbReference>
<reference evidence="2" key="2">
    <citation type="submission" date="2021-10" db="EMBL/GenBank/DDBJ databases">
        <title>Phylogenomics reveals ancestral predisposition of the termite-cultivated fungus Termitomyces towards a domesticated lifestyle.</title>
        <authorList>
            <person name="Auxier B."/>
            <person name="Grum-Grzhimaylo A."/>
            <person name="Cardenas M.E."/>
            <person name="Lodge J.D."/>
            <person name="Laessoe T."/>
            <person name="Pedersen O."/>
            <person name="Smith M.E."/>
            <person name="Kuyper T.W."/>
            <person name="Franco-Molano E.A."/>
            <person name="Baroni T.J."/>
            <person name="Aanen D.K."/>
        </authorList>
    </citation>
    <scope>NUCLEOTIDE SEQUENCE</scope>
    <source>
        <strain evidence="2">D49</strain>
    </source>
</reference>
<feature type="compositionally biased region" description="Polar residues" evidence="1">
    <location>
        <begin position="49"/>
        <end position="88"/>
    </location>
</feature>
<feature type="compositionally biased region" description="Polar residues" evidence="1">
    <location>
        <begin position="235"/>
        <end position="246"/>
    </location>
</feature>
<reference evidence="2" key="1">
    <citation type="submission" date="2021-02" db="EMBL/GenBank/DDBJ databases">
        <authorList>
            <person name="Nieuwenhuis M."/>
            <person name="Van De Peppel L.J.J."/>
        </authorList>
    </citation>
    <scope>NUCLEOTIDE SEQUENCE</scope>
    <source>
        <strain evidence="2">D49</strain>
    </source>
</reference>
<feature type="region of interest" description="Disordered" evidence="1">
    <location>
        <begin position="316"/>
        <end position="368"/>
    </location>
</feature>
<organism evidence="2 3">
    <name type="scientific">Sphagnurus paluster</name>
    <dbReference type="NCBI Taxonomy" id="117069"/>
    <lineage>
        <taxon>Eukaryota</taxon>
        <taxon>Fungi</taxon>
        <taxon>Dikarya</taxon>
        <taxon>Basidiomycota</taxon>
        <taxon>Agaricomycotina</taxon>
        <taxon>Agaricomycetes</taxon>
        <taxon>Agaricomycetidae</taxon>
        <taxon>Agaricales</taxon>
        <taxon>Tricholomatineae</taxon>
        <taxon>Lyophyllaceae</taxon>
        <taxon>Sphagnurus</taxon>
    </lineage>
</organism>
<feature type="compositionally biased region" description="Polar residues" evidence="1">
    <location>
        <begin position="14"/>
        <end position="25"/>
    </location>
</feature>
<dbReference type="OrthoDB" id="3367070at2759"/>
<comment type="caution">
    <text evidence="2">The sequence shown here is derived from an EMBL/GenBank/DDBJ whole genome shotgun (WGS) entry which is preliminary data.</text>
</comment>
<feature type="region of interest" description="Disordered" evidence="1">
    <location>
        <begin position="454"/>
        <end position="519"/>
    </location>
</feature>
<keyword evidence="3" id="KW-1185">Reference proteome</keyword>
<feature type="region of interest" description="Disordered" evidence="1">
    <location>
        <begin position="1"/>
        <end position="150"/>
    </location>
</feature>
<evidence type="ECO:0000256" key="1">
    <source>
        <dbReference type="SAM" id="MobiDB-lite"/>
    </source>
</evidence>
<proteinExistence type="predicted"/>
<evidence type="ECO:0000313" key="3">
    <source>
        <dbReference type="Proteomes" id="UP000717328"/>
    </source>
</evidence>
<sequence>MGFFSSRKAEDTESSLPTPFASNEKSVAHVIRSRFYGKNKGKEREEHNPLQSFAATGASPAQTLSSPGLSSSTHTRQPSPLSQSSNAARTAGPSILRIQGESKSLPSTPLRQTTQKTNMGPPPSPAPSRVSSASALRSKNSGLAATLPRRSTDNATVSLAQRLNELAVANSEGLLNDDEYRLLRQNLFERFATSTTVPTEAPVVPVARPHPRGTGAPQEGQTSRPHSNFEVDVNRSPSIRSKNSVTSGVTSFLRRATRRTPAGSTDYSDTSSIFSSASFASNIFKRGVTKKSSASSVRTTTSRNQADAISIISSRTGVGSQADHSPHNFSPNTTRSATNIRRLATPPSSFPSRIIGSETTPNRTSAFSPDLVDDERLQTASDIRQEILAVEAEARRLMDAFNGLEMTTLAKLQRQQGRMYESSTLPDGMWTLVPDGRSQKRVVIADSDVASLKSAASGGTRSVHSGRKGRPKGSLNPSVTLSSTATGSLQRQASTSSVGSLERKLGGRSHIPPVPAIPASFGNLGAGRISSASLVRSASHVTSNIASEDGQTSLESEMDDIRRRREEVSERYAARLEYLRAKLKGAQLHEKLARH</sequence>
<protein>
    <submittedName>
        <fullName evidence="2">Uncharacterized protein</fullName>
    </submittedName>
</protein>